<protein>
    <submittedName>
        <fullName evidence="1">Gp3</fullName>
    </submittedName>
</protein>
<organism evidence="1 2">
    <name type="scientific">Staphylococcus phage SAP-26</name>
    <dbReference type="NCBI Taxonomy" id="2919550"/>
    <lineage>
        <taxon>Viruses</taxon>
        <taxon>Duplodnaviria</taxon>
        <taxon>Heunggongvirae</taxon>
        <taxon>Uroviricota</taxon>
        <taxon>Caudoviricetes</taxon>
        <taxon>Azeredovirinae</taxon>
        <taxon>Dubowvirus</taxon>
        <taxon>Dubowvirus SAP26</taxon>
    </lineage>
</organism>
<dbReference type="RefSeq" id="YP_003857099.1">
    <property type="nucleotide sequence ID" value="NC_014460.1"/>
</dbReference>
<proteinExistence type="predicted"/>
<keyword evidence="2" id="KW-1185">Reference proteome</keyword>
<dbReference type="KEGG" id="vg:9714319"/>
<dbReference type="OrthoDB" id="10954at10239"/>
<name>E0Y3N6_9CAUD</name>
<evidence type="ECO:0000313" key="1">
    <source>
        <dbReference type="EMBL" id="ADL66962.1"/>
    </source>
</evidence>
<accession>E0Y3N6</accession>
<evidence type="ECO:0000313" key="2">
    <source>
        <dbReference type="Proteomes" id="UP000000523"/>
    </source>
</evidence>
<dbReference type="Proteomes" id="UP000000523">
    <property type="component" value="Segment"/>
</dbReference>
<dbReference type="EMBL" id="GU477322">
    <property type="protein sequence ID" value="ADL66962.1"/>
    <property type="molecule type" value="Genomic_DNA"/>
</dbReference>
<reference evidence="1 2" key="1">
    <citation type="submission" date="2010-01" db="EMBL/GenBank/DDBJ databases">
        <title>Isolation of bacteriophage with wide lytic spectrum for Staphylococcus aureus.</title>
        <authorList>
            <person name="Rahman M."/>
            <person name="Kim S."/>
            <person name="Kim S.-M."/>
            <person name="Kim J."/>
        </authorList>
    </citation>
    <scope>NUCLEOTIDE SEQUENCE [LARGE SCALE GENOMIC DNA]</scope>
</reference>
<sequence length="180" mass="21131">MWRFNINQMKEKLKMAGDKLTFKEILTETKMFSKLSNRKIDMYKKMTTDEKRKILNDFKEGKELDIQLYKSENFKNTNEEYESKSAKSLNGQGIKEATDVTTYAYQKQNINPTLLKVYNGLGTFTTNVDKQAKFVFYDTQLKQNFVSIAQRDELIKQNNRIIEQNNEVIDLLKQIANKGV</sequence>
<dbReference type="GeneID" id="9714319"/>